<protein>
    <submittedName>
        <fullName evidence="1">Uncharacterized protein</fullName>
    </submittedName>
</protein>
<keyword evidence="2" id="KW-1185">Reference proteome</keyword>
<reference evidence="2" key="1">
    <citation type="submission" date="2016-10" db="EMBL/GenBank/DDBJ databases">
        <authorList>
            <person name="Varghese N."/>
            <person name="Submissions S."/>
        </authorList>
    </citation>
    <scope>NUCLEOTIDE SEQUENCE [LARGE SCALE GENOMIC DNA]</scope>
    <source>
        <strain evidence="2">DSM 45789</strain>
    </source>
</reference>
<dbReference type="OrthoDB" id="9767116at2"/>
<proteinExistence type="predicted"/>
<dbReference type="Proteomes" id="UP000198660">
    <property type="component" value="Unassembled WGS sequence"/>
</dbReference>
<accession>A0A1I6QPZ4</accession>
<sequence>MFKKWADHWKKYFNRNERHGTSRHHEEPEAEASCIREWKRMAEDYIIKEPDITVYKGEEMELVLREEGFVIRPQEKIHQSDVWKKHSTHWRNFWLYDNEREIEFALIEDIKLNWNREHPSGSLEIRYRAGQDELLPYAGDGGSISFQSWPQFFALQEARDELERRTGRHQS</sequence>
<organism evidence="1 2">
    <name type="scientific">Marininema halotolerans</name>
    <dbReference type="NCBI Taxonomy" id="1155944"/>
    <lineage>
        <taxon>Bacteria</taxon>
        <taxon>Bacillati</taxon>
        <taxon>Bacillota</taxon>
        <taxon>Bacilli</taxon>
        <taxon>Bacillales</taxon>
        <taxon>Thermoactinomycetaceae</taxon>
        <taxon>Marininema</taxon>
    </lineage>
</organism>
<dbReference type="RefSeq" id="WP_091835297.1">
    <property type="nucleotide sequence ID" value="NZ_FPAA01000003.1"/>
</dbReference>
<gene>
    <name evidence="1" type="ORF">SAMN05444972_103308</name>
</gene>
<dbReference type="AlphaFoldDB" id="A0A1I6QPZ4"/>
<dbReference type="EMBL" id="FPAA01000003">
    <property type="protein sequence ID" value="SFS54577.1"/>
    <property type="molecule type" value="Genomic_DNA"/>
</dbReference>
<evidence type="ECO:0000313" key="1">
    <source>
        <dbReference type="EMBL" id="SFS54577.1"/>
    </source>
</evidence>
<name>A0A1I6QPZ4_9BACL</name>
<evidence type="ECO:0000313" key="2">
    <source>
        <dbReference type="Proteomes" id="UP000198660"/>
    </source>
</evidence>